<feature type="transmembrane region" description="Helical" evidence="9">
    <location>
        <begin position="288"/>
        <end position="315"/>
    </location>
</feature>
<dbReference type="PROSITE" id="PS50929">
    <property type="entry name" value="ABC_TM1F"/>
    <property type="match status" value="1"/>
</dbReference>
<accession>A0A162UJZ7</accession>
<comment type="subcellular location">
    <subcellularLocation>
        <location evidence="1">Cell membrane</location>
        <topology evidence="1">Multi-pass membrane protein</topology>
    </subcellularLocation>
</comment>
<gene>
    <name evidence="12" type="ORF">CLMAG_10630</name>
</gene>
<evidence type="ECO:0000259" key="10">
    <source>
        <dbReference type="PROSITE" id="PS50893"/>
    </source>
</evidence>
<dbReference type="STRING" id="1121326.CLMAG_10630"/>
<keyword evidence="5" id="KW-0547">Nucleotide-binding</keyword>
<dbReference type="Proteomes" id="UP000076603">
    <property type="component" value="Unassembled WGS sequence"/>
</dbReference>
<dbReference type="SUPFAM" id="SSF52540">
    <property type="entry name" value="P-loop containing nucleoside triphosphate hydrolases"/>
    <property type="match status" value="1"/>
</dbReference>
<dbReference type="GO" id="GO:0005524">
    <property type="term" value="F:ATP binding"/>
    <property type="evidence" value="ECO:0007669"/>
    <property type="project" value="UniProtKB-KW"/>
</dbReference>
<keyword evidence="7 9" id="KW-1133">Transmembrane helix</keyword>
<dbReference type="RefSeq" id="WP_066618851.1">
    <property type="nucleotide sequence ID" value="NZ_FQXL01000010.1"/>
</dbReference>
<feature type="domain" description="ABC transmembrane type-1" evidence="11">
    <location>
        <begin position="44"/>
        <end position="337"/>
    </location>
</feature>
<dbReference type="InterPro" id="IPR003593">
    <property type="entry name" value="AAA+_ATPase"/>
</dbReference>
<proteinExistence type="predicted"/>
<feature type="transmembrane region" description="Helical" evidence="9">
    <location>
        <begin position="170"/>
        <end position="190"/>
    </location>
</feature>
<dbReference type="InterPro" id="IPR003439">
    <property type="entry name" value="ABC_transporter-like_ATP-bd"/>
</dbReference>
<comment type="caution">
    <text evidence="12">The sequence shown here is derived from an EMBL/GenBank/DDBJ whole genome shotgun (WGS) entry which is preliminary data.</text>
</comment>
<evidence type="ECO:0000256" key="3">
    <source>
        <dbReference type="ARBA" id="ARBA00022475"/>
    </source>
</evidence>
<dbReference type="Pfam" id="PF00005">
    <property type="entry name" value="ABC_tran"/>
    <property type="match status" value="1"/>
</dbReference>
<dbReference type="Gene3D" id="3.40.50.300">
    <property type="entry name" value="P-loop containing nucleotide triphosphate hydrolases"/>
    <property type="match status" value="1"/>
</dbReference>
<evidence type="ECO:0000256" key="6">
    <source>
        <dbReference type="ARBA" id="ARBA00022840"/>
    </source>
</evidence>
<keyword evidence="2" id="KW-0813">Transport</keyword>
<feature type="transmembrane region" description="Helical" evidence="9">
    <location>
        <begin position="43"/>
        <end position="64"/>
    </location>
</feature>
<evidence type="ECO:0000256" key="2">
    <source>
        <dbReference type="ARBA" id="ARBA00022448"/>
    </source>
</evidence>
<dbReference type="Pfam" id="PF00664">
    <property type="entry name" value="ABC_membrane"/>
    <property type="match status" value="1"/>
</dbReference>
<evidence type="ECO:0000313" key="13">
    <source>
        <dbReference type="Proteomes" id="UP000076603"/>
    </source>
</evidence>
<dbReference type="PROSITE" id="PS00211">
    <property type="entry name" value="ABC_TRANSPORTER_1"/>
    <property type="match status" value="1"/>
</dbReference>
<dbReference type="EMBL" id="LWAE01000001">
    <property type="protein sequence ID" value="KZL94010.1"/>
    <property type="molecule type" value="Genomic_DNA"/>
</dbReference>
<evidence type="ECO:0000256" key="5">
    <source>
        <dbReference type="ARBA" id="ARBA00022741"/>
    </source>
</evidence>
<keyword evidence="6 12" id="KW-0067">ATP-binding</keyword>
<keyword evidence="4 9" id="KW-0812">Transmembrane</keyword>
<dbReference type="InterPro" id="IPR039421">
    <property type="entry name" value="Type_1_exporter"/>
</dbReference>
<evidence type="ECO:0000259" key="11">
    <source>
        <dbReference type="PROSITE" id="PS50929"/>
    </source>
</evidence>
<dbReference type="Gene3D" id="1.20.1560.10">
    <property type="entry name" value="ABC transporter type 1, transmembrane domain"/>
    <property type="match status" value="1"/>
</dbReference>
<dbReference type="SMART" id="SM00382">
    <property type="entry name" value="AAA"/>
    <property type="match status" value="1"/>
</dbReference>
<feature type="domain" description="ABC transporter" evidence="10">
    <location>
        <begin position="371"/>
        <end position="604"/>
    </location>
</feature>
<evidence type="ECO:0000256" key="1">
    <source>
        <dbReference type="ARBA" id="ARBA00004651"/>
    </source>
</evidence>
<dbReference type="AlphaFoldDB" id="A0A162UJZ7"/>
<evidence type="ECO:0000256" key="9">
    <source>
        <dbReference type="SAM" id="Phobius"/>
    </source>
</evidence>
<dbReference type="GO" id="GO:0005886">
    <property type="term" value="C:plasma membrane"/>
    <property type="evidence" value="ECO:0007669"/>
    <property type="project" value="UniProtKB-SubCell"/>
</dbReference>
<evidence type="ECO:0000313" key="12">
    <source>
        <dbReference type="EMBL" id="KZL94010.1"/>
    </source>
</evidence>
<dbReference type="FunFam" id="1.20.1560.10:FF:000011">
    <property type="entry name" value="Multidrug ABC transporter ATP-binding protein"/>
    <property type="match status" value="1"/>
</dbReference>
<reference evidence="12 13" key="1">
    <citation type="submission" date="2016-04" db="EMBL/GenBank/DDBJ databases">
        <title>Genome sequence of Clostridium magnum DSM 2767.</title>
        <authorList>
            <person name="Poehlein A."/>
            <person name="Uhlig R."/>
            <person name="Fischer R."/>
            <person name="Bahl H."/>
            <person name="Daniel R."/>
        </authorList>
    </citation>
    <scope>NUCLEOTIDE SEQUENCE [LARGE SCALE GENOMIC DNA]</scope>
    <source>
        <strain evidence="12 13">DSM 2767</strain>
    </source>
</reference>
<dbReference type="PANTHER" id="PTHR43394:SF1">
    <property type="entry name" value="ATP-BINDING CASSETTE SUB-FAMILY B MEMBER 10, MITOCHONDRIAL"/>
    <property type="match status" value="1"/>
</dbReference>
<dbReference type="PATRIC" id="fig|1121326.3.peg.1021"/>
<name>A0A162UJZ7_9CLOT</name>
<dbReference type="CDD" id="cd03254">
    <property type="entry name" value="ABCC_Glucan_exporter_like"/>
    <property type="match status" value="1"/>
</dbReference>
<sequence>MLNEEKSTEAVSFDTEMSVEKAKDAKKTLKRLIKLLFNQKQKIIIVLFFAVVSLVFTMTAPLIFSKAINVIYEGIKNVSLSGVFNIKFDVIKELSLLLIAIYLLSSLSNFIQQHVMAAVAQTLVLNIRKDISEKLSRIPLKYYDTHKKGEILSKISNDLEKVSDTLQSGMMQFITAVLTIIGSVILMFSINWILTLIAFLTIILGVAATSIIGKKSIKYFTNRQESLGRFNGQIEEYFTGQMIIKTFNMEEEATKTVETSNSKLYSDEKKAQFITFAINPLIRLMNQIGYVLVAALGAIFVIQGRLSIGLIQAFFQYVDQASEPLTEAAYILNSLQAAIASLERVFEILDEEEETPDAANYKTISNPKGNISFEDVKFGYGKELILTGIDLEVKAGQKVAIVGPTGAGKTTLINLLMRFYELNGGKIKIDGIDITKLKRGHLRSLFGMVLQDSWLFDGSIKDNISYSREASTTSEAHQAAKLASADYFIRTLPHGYDTVINDENSSISQGQKQLLCIARAILANPCILILDEATSSVDTRTELEIQNAMDNLMRGRTSFIIAHRLSTIKNADKILVMDKGNIVEQGSHDELLAKNGLYSDIYNSQFARSITAKAL</sequence>
<dbReference type="InterPro" id="IPR011527">
    <property type="entry name" value="ABC1_TM_dom"/>
</dbReference>
<dbReference type="InterPro" id="IPR036640">
    <property type="entry name" value="ABC1_TM_sf"/>
</dbReference>
<dbReference type="GO" id="GO:0015421">
    <property type="term" value="F:ABC-type oligopeptide transporter activity"/>
    <property type="evidence" value="ECO:0007669"/>
    <property type="project" value="TreeGrafter"/>
</dbReference>
<evidence type="ECO:0000256" key="7">
    <source>
        <dbReference type="ARBA" id="ARBA00022989"/>
    </source>
</evidence>
<evidence type="ECO:0000256" key="8">
    <source>
        <dbReference type="ARBA" id="ARBA00023136"/>
    </source>
</evidence>
<dbReference type="InterPro" id="IPR017871">
    <property type="entry name" value="ABC_transporter-like_CS"/>
</dbReference>
<protein>
    <submittedName>
        <fullName evidence="12">Putative ABC transporter ATP-binding protein</fullName>
    </submittedName>
</protein>
<dbReference type="FunFam" id="3.40.50.300:FF:000287">
    <property type="entry name" value="Multidrug ABC transporter ATP-binding protein"/>
    <property type="match status" value="1"/>
</dbReference>
<dbReference type="PROSITE" id="PS50893">
    <property type="entry name" value="ABC_TRANSPORTER_2"/>
    <property type="match status" value="1"/>
</dbReference>
<dbReference type="SUPFAM" id="SSF90123">
    <property type="entry name" value="ABC transporter transmembrane region"/>
    <property type="match status" value="1"/>
</dbReference>
<evidence type="ECO:0000256" key="4">
    <source>
        <dbReference type="ARBA" id="ARBA00022692"/>
    </source>
</evidence>
<keyword evidence="3" id="KW-1003">Cell membrane</keyword>
<dbReference type="InterPro" id="IPR027417">
    <property type="entry name" value="P-loop_NTPase"/>
</dbReference>
<keyword evidence="8 9" id="KW-0472">Membrane</keyword>
<dbReference type="CDD" id="cd18547">
    <property type="entry name" value="ABC_6TM_Tm288_like"/>
    <property type="match status" value="1"/>
</dbReference>
<dbReference type="GO" id="GO:0016887">
    <property type="term" value="F:ATP hydrolysis activity"/>
    <property type="evidence" value="ECO:0007669"/>
    <property type="project" value="InterPro"/>
</dbReference>
<dbReference type="OrthoDB" id="9762778at2"/>
<feature type="transmembrane region" description="Helical" evidence="9">
    <location>
        <begin position="196"/>
        <end position="213"/>
    </location>
</feature>
<keyword evidence="13" id="KW-1185">Reference proteome</keyword>
<dbReference type="PANTHER" id="PTHR43394">
    <property type="entry name" value="ATP-DEPENDENT PERMEASE MDL1, MITOCHONDRIAL"/>
    <property type="match status" value="1"/>
</dbReference>
<organism evidence="12 13">
    <name type="scientific">Clostridium magnum DSM 2767</name>
    <dbReference type="NCBI Taxonomy" id="1121326"/>
    <lineage>
        <taxon>Bacteria</taxon>
        <taxon>Bacillati</taxon>
        <taxon>Bacillota</taxon>
        <taxon>Clostridia</taxon>
        <taxon>Eubacteriales</taxon>
        <taxon>Clostridiaceae</taxon>
        <taxon>Clostridium</taxon>
    </lineage>
</organism>